<protein>
    <submittedName>
        <fullName evidence="2">Uncharacterized protein</fullName>
    </submittedName>
</protein>
<feature type="compositionally biased region" description="Polar residues" evidence="1">
    <location>
        <begin position="135"/>
        <end position="150"/>
    </location>
</feature>
<comment type="caution">
    <text evidence="2">The sequence shown here is derived from an EMBL/GenBank/DDBJ whole genome shotgun (WGS) entry which is preliminary data.</text>
</comment>
<evidence type="ECO:0000313" key="3">
    <source>
        <dbReference type="Proteomes" id="UP000324748"/>
    </source>
</evidence>
<feature type="region of interest" description="Disordered" evidence="1">
    <location>
        <begin position="107"/>
        <end position="202"/>
    </location>
</feature>
<evidence type="ECO:0000313" key="2">
    <source>
        <dbReference type="EMBL" id="KAA1112536.1"/>
    </source>
</evidence>
<feature type="region of interest" description="Disordered" evidence="1">
    <location>
        <begin position="661"/>
        <end position="691"/>
    </location>
</feature>
<reference evidence="2 3" key="1">
    <citation type="submission" date="2019-05" db="EMBL/GenBank/DDBJ databases">
        <title>Emergence of the Ug99 lineage of the wheat stem rust pathogen through somatic hybridization.</title>
        <authorList>
            <person name="Li F."/>
            <person name="Upadhyaya N.M."/>
            <person name="Sperschneider J."/>
            <person name="Matny O."/>
            <person name="Nguyen-Phuc H."/>
            <person name="Mago R."/>
            <person name="Raley C."/>
            <person name="Miller M.E."/>
            <person name="Silverstein K.A.T."/>
            <person name="Henningsen E."/>
            <person name="Hirsch C.D."/>
            <person name="Visser B."/>
            <person name="Pretorius Z.A."/>
            <person name="Steffenson B.J."/>
            <person name="Schwessinger B."/>
            <person name="Dodds P.N."/>
            <person name="Figueroa M."/>
        </authorList>
    </citation>
    <scope>NUCLEOTIDE SEQUENCE [LARGE SCALE GENOMIC DNA]</scope>
    <source>
        <strain evidence="2">21-0</strain>
    </source>
</reference>
<accession>A0A5B0QH43</accession>
<feature type="region of interest" description="Disordered" evidence="1">
    <location>
        <begin position="775"/>
        <end position="903"/>
    </location>
</feature>
<organism evidence="2 3">
    <name type="scientific">Puccinia graminis f. sp. tritici</name>
    <dbReference type="NCBI Taxonomy" id="56615"/>
    <lineage>
        <taxon>Eukaryota</taxon>
        <taxon>Fungi</taxon>
        <taxon>Dikarya</taxon>
        <taxon>Basidiomycota</taxon>
        <taxon>Pucciniomycotina</taxon>
        <taxon>Pucciniomycetes</taxon>
        <taxon>Pucciniales</taxon>
        <taxon>Pucciniaceae</taxon>
        <taxon>Puccinia</taxon>
    </lineage>
</organism>
<feature type="compositionally biased region" description="Gly residues" evidence="1">
    <location>
        <begin position="323"/>
        <end position="332"/>
    </location>
</feature>
<feature type="compositionally biased region" description="Basic residues" evidence="1">
    <location>
        <begin position="801"/>
        <end position="842"/>
    </location>
</feature>
<dbReference type="Proteomes" id="UP000324748">
    <property type="component" value="Unassembled WGS sequence"/>
</dbReference>
<dbReference type="EMBL" id="VSWC01000015">
    <property type="protein sequence ID" value="KAA1112536.1"/>
    <property type="molecule type" value="Genomic_DNA"/>
</dbReference>
<dbReference type="AlphaFoldDB" id="A0A5B0QH43"/>
<keyword evidence="3" id="KW-1185">Reference proteome</keyword>
<feature type="compositionally biased region" description="Basic and acidic residues" evidence="1">
    <location>
        <begin position="385"/>
        <end position="394"/>
    </location>
</feature>
<feature type="region of interest" description="Disordered" evidence="1">
    <location>
        <begin position="302"/>
        <end position="401"/>
    </location>
</feature>
<feature type="region of interest" description="Disordered" evidence="1">
    <location>
        <begin position="50"/>
        <end position="72"/>
    </location>
</feature>
<feature type="compositionally biased region" description="Basic and acidic residues" evidence="1">
    <location>
        <begin position="882"/>
        <end position="891"/>
    </location>
</feature>
<dbReference type="OrthoDB" id="2507457at2759"/>
<sequence>MNPSNQPNNLNYNQTSLPVDFNRQTSLSVDFNCAAPMENTRLIHQNYSQTSSSATFPSSAPMDNSRHIQNGLLTSDLPGFRHQAATHHVRPQARLDPIGFRIRGASHVGQPHPNLTRRLLGQNNTSPACPPGHGSHSQPPRESVLSSTAQRLHHIHSQQPQQQVPMPQGVHQQLQHHSSQQLQHHSQALQQTVSSSSPMRVHQIHVQAPPTTASTSHQHVQSTQAKGPLTLASMQTEHRPAQSTTQQNTLETRHQPSNTSEEQPSHHPDPVDPQLETDTSSEVPPRTAEQLESDILRQIAEFSNASQGVTRGQPRGKARGTSRGTGRGSRGARGGRGRGSKSSSMSRDTNPAGASAGCTDDGPALTTLDELPEMVGNQDDDHENENDRENPTDGRKRHQLEPEIMEELSKLSFDELRGRAVKYGEYRRLTAEDRFELGKAYFAYQHQVYKIICQRKLHVRPALSHLGLVNRTRGPTNFNHYCKYDAVASITYYDRKFVNLIIKDFLLLINLNPFIDSIDYNERMRLCGLLWGEVDNATKEKWKDSDFVKSQIEANNHAEPSTQPHGSVPGSAVSPSLPKSRFKLNEWAPNFACNLQLRHLSTAHNVEGFVVLTSRDPESNILITGGSLLGQQFIDMMAQKPPNPCRNFFSFVSGYVAIQETSGVEPPPPVRPTRQARGVTDEKVESYSKGNKPLNVDAVRGLLANALNKATHGTSNKGWPGTHTNAELKRLGVVLKVKSNSHGVTPQDFCGRPSDMDKDRLKRILCAFGEGWVELTGPPAPESNEIGGVLEDEDSNMPQHSHARNSRTKKTRGKQQNRNQSHKACTKASKNHLAKPTARKRLVISDSDDDASQPSSPKQPATKKQRVQAQEDIEEDSSIGGSDDRLFHSDGDGGLDDGILPEV</sequence>
<feature type="compositionally biased region" description="Low complexity" evidence="1">
    <location>
        <begin position="158"/>
        <end position="191"/>
    </location>
</feature>
<evidence type="ECO:0000256" key="1">
    <source>
        <dbReference type="SAM" id="MobiDB-lite"/>
    </source>
</evidence>
<gene>
    <name evidence="2" type="ORF">PGT21_001178</name>
</gene>
<name>A0A5B0QH43_PUCGR</name>
<feature type="region of interest" description="Disordered" evidence="1">
    <location>
        <begin position="235"/>
        <end position="289"/>
    </location>
</feature>
<proteinExistence type="predicted"/>
<feature type="compositionally biased region" description="Polar residues" evidence="1">
    <location>
        <begin position="241"/>
        <end position="262"/>
    </location>
</feature>
<feature type="compositionally biased region" description="Low complexity" evidence="1">
    <location>
        <begin position="50"/>
        <end position="61"/>
    </location>
</feature>